<proteinExistence type="predicted"/>
<dbReference type="Proteomes" id="UP000005959">
    <property type="component" value="Unassembled WGS sequence"/>
</dbReference>
<accession>G9Y424</accession>
<dbReference type="HOGENOM" id="CLU_2973127_0_0_6"/>
<dbReference type="EMBL" id="AGCI01000026">
    <property type="protein sequence ID" value="EHM44991.1"/>
    <property type="molecule type" value="Genomic_DNA"/>
</dbReference>
<dbReference type="AlphaFoldDB" id="G9Y424"/>
<keyword evidence="1" id="KW-0472">Membrane</keyword>
<protein>
    <submittedName>
        <fullName evidence="2">Uncharacterized protein</fullName>
    </submittedName>
</protein>
<evidence type="ECO:0000313" key="3">
    <source>
        <dbReference type="Proteomes" id="UP000005959"/>
    </source>
</evidence>
<gene>
    <name evidence="2" type="ORF">HMPREF0454_01304</name>
</gene>
<keyword evidence="1" id="KW-0812">Transmembrane</keyword>
<evidence type="ECO:0000313" key="2">
    <source>
        <dbReference type="EMBL" id="EHM44991.1"/>
    </source>
</evidence>
<feature type="transmembrane region" description="Helical" evidence="1">
    <location>
        <begin position="21"/>
        <end position="39"/>
    </location>
</feature>
<keyword evidence="1" id="KW-1133">Transmembrane helix</keyword>
<comment type="caution">
    <text evidence="2">The sequence shown here is derived from an EMBL/GenBank/DDBJ whole genome shotgun (WGS) entry which is preliminary data.</text>
</comment>
<name>G9Y424_HAFAL</name>
<reference evidence="2 3" key="1">
    <citation type="submission" date="2011-08" db="EMBL/GenBank/DDBJ databases">
        <authorList>
            <person name="Weinstock G."/>
            <person name="Sodergren E."/>
            <person name="Clifton S."/>
            <person name="Fulton L."/>
            <person name="Fulton B."/>
            <person name="Courtney L."/>
            <person name="Fronick C."/>
            <person name="Harrison M."/>
            <person name="Strong C."/>
            <person name="Farmer C."/>
            <person name="Delahaunty K."/>
            <person name="Markovic C."/>
            <person name="Hall O."/>
            <person name="Minx P."/>
            <person name="Tomlinson C."/>
            <person name="Mitreva M."/>
            <person name="Hou S."/>
            <person name="Chen J."/>
            <person name="Wollam A."/>
            <person name="Pepin K.H."/>
            <person name="Johnson M."/>
            <person name="Bhonagiri V."/>
            <person name="Zhang X."/>
            <person name="Suruliraj S."/>
            <person name="Warren W."/>
            <person name="Chinwalla A."/>
            <person name="Mardis E.R."/>
            <person name="Wilson R.K."/>
        </authorList>
    </citation>
    <scope>NUCLEOTIDE SEQUENCE [LARGE SCALE GENOMIC DNA]</scope>
    <source>
        <strain evidence="2 3">ATCC 51873</strain>
    </source>
</reference>
<organism evidence="2 3">
    <name type="scientific">Hafnia alvei ATCC 51873</name>
    <dbReference type="NCBI Taxonomy" id="1002364"/>
    <lineage>
        <taxon>Bacteria</taxon>
        <taxon>Pseudomonadati</taxon>
        <taxon>Pseudomonadota</taxon>
        <taxon>Gammaproteobacteria</taxon>
        <taxon>Enterobacterales</taxon>
        <taxon>Hafniaceae</taxon>
        <taxon>Hafnia</taxon>
    </lineage>
</organism>
<sequence>MRNIIILRIIIKITGKKSPRAVKSVVNILGGLAVIQSLLCRFSTIFQLSQMRIIGYKS</sequence>
<evidence type="ECO:0000256" key="1">
    <source>
        <dbReference type="SAM" id="Phobius"/>
    </source>
</evidence>